<feature type="transmembrane region" description="Helical" evidence="2">
    <location>
        <begin position="67"/>
        <end position="85"/>
    </location>
</feature>
<reference evidence="3" key="1">
    <citation type="submission" date="2020-11" db="EMBL/GenBank/DDBJ databases">
        <authorList>
            <consortium name="DOE Joint Genome Institute"/>
            <person name="Ahrendt S."/>
            <person name="Riley R."/>
            <person name="Andreopoulos W."/>
            <person name="LaButti K."/>
            <person name="Pangilinan J."/>
            <person name="Ruiz-duenas F.J."/>
            <person name="Barrasa J.M."/>
            <person name="Sanchez-Garcia M."/>
            <person name="Camarero S."/>
            <person name="Miyauchi S."/>
            <person name="Serrano A."/>
            <person name="Linde D."/>
            <person name="Babiker R."/>
            <person name="Drula E."/>
            <person name="Ayuso-Fernandez I."/>
            <person name="Pacheco R."/>
            <person name="Padilla G."/>
            <person name="Ferreira P."/>
            <person name="Barriuso J."/>
            <person name="Kellner H."/>
            <person name="Castanera R."/>
            <person name="Alfaro M."/>
            <person name="Ramirez L."/>
            <person name="Pisabarro A.G."/>
            <person name="Kuo A."/>
            <person name="Tritt A."/>
            <person name="Lipzen A."/>
            <person name="He G."/>
            <person name="Yan M."/>
            <person name="Ng V."/>
            <person name="Cullen D."/>
            <person name="Martin F."/>
            <person name="Rosso M.-N."/>
            <person name="Henrissat B."/>
            <person name="Hibbett D."/>
            <person name="Martinez A.T."/>
            <person name="Grigoriev I.V."/>
        </authorList>
    </citation>
    <scope>NUCLEOTIDE SEQUENCE</scope>
    <source>
        <strain evidence="3">AH 44721</strain>
    </source>
</reference>
<protein>
    <recommendedName>
        <fullName evidence="5">Acyltransferase 3 domain-containing protein</fullName>
    </recommendedName>
</protein>
<feature type="transmembrane region" description="Helical" evidence="2">
    <location>
        <begin position="279"/>
        <end position="300"/>
    </location>
</feature>
<keyword evidence="2" id="KW-1133">Transmembrane helix</keyword>
<feature type="transmembrane region" description="Helical" evidence="2">
    <location>
        <begin position="194"/>
        <end position="216"/>
    </location>
</feature>
<feature type="transmembrane region" description="Helical" evidence="2">
    <location>
        <begin position="237"/>
        <end position="259"/>
    </location>
</feature>
<evidence type="ECO:0000313" key="3">
    <source>
        <dbReference type="EMBL" id="KAF8889445.1"/>
    </source>
</evidence>
<feature type="transmembrane region" description="Helical" evidence="2">
    <location>
        <begin position="363"/>
        <end position="383"/>
    </location>
</feature>
<dbReference type="EMBL" id="JADNYJ010000080">
    <property type="protein sequence ID" value="KAF8889445.1"/>
    <property type="molecule type" value="Genomic_DNA"/>
</dbReference>
<comment type="caution">
    <text evidence="3">The sequence shown here is derived from an EMBL/GenBank/DDBJ whole genome shotgun (WGS) entry which is preliminary data.</text>
</comment>
<feature type="transmembrane region" description="Helical" evidence="2">
    <location>
        <begin position="105"/>
        <end position="132"/>
    </location>
</feature>
<keyword evidence="2" id="KW-0812">Transmembrane</keyword>
<feature type="transmembrane region" description="Helical" evidence="2">
    <location>
        <begin position="395"/>
        <end position="414"/>
    </location>
</feature>
<feature type="transmembrane region" description="Helical" evidence="2">
    <location>
        <begin position="307"/>
        <end position="327"/>
    </location>
</feature>
<evidence type="ECO:0008006" key="5">
    <source>
        <dbReference type="Google" id="ProtNLM"/>
    </source>
</evidence>
<keyword evidence="4" id="KW-1185">Reference proteome</keyword>
<proteinExistence type="predicted"/>
<dbReference type="OrthoDB" id="4141464at2759"/>
<feature type="transmembrane region" description="Helical" evidence="2">
    <location>
        <begin position="144"/>
        <end position="164"/>
    </location>
</feature>
<name>A0A9P5NI57_GYMJU</name>
<evidence type="ECO:0000256" key="1">
    <source>
        <dbReference type="SAM" id="MobiDB-lite"/>
    </source>
</evidence>
<evidence type="ECO:0000313" key="4">
    <source>
        <dbReference type="Proteomes" id="UP000724874"/>
    </source>
</evidence>
<feature type="compositionally biased region" description="Polar residues" evidence="1">
    <location>
        <begin position="41"/>
        <end position="53"/>
    </location>
</feature>
<feature type="region of interest" description="Disordered" evidence="1">
    <location>
        <begin position="24"/>
        <end position="61"/>
    </location>
</feature>
<gene>
    <name evidence="3" type="ORF">CPB84DRAFT_1785593</name>
</gene>
<evidence type="ECO:0000256" key="2">
    <source>
        <dbReference type="SAM" id="Phobius"/>
    </source>
</evidence>
<dbReference type="AlphaFoldDB" id="A0A9P5NI57"/>
<accession>A0A9P5NI57</accession>
<feature type="transmembrane region" description="Helical" evidence="2">
    <location>
        <begin position="463"/>
        <end position="485"/>
    </location>
</feature>
<dbReference type="Proteomes" id="UP000724874">
    <property type="component" value="Unassembled WGS sequence"/>
</dbReference>
<sequence length="523" mass="59039">MSTPEVSEKFVLLEAEVAVPLPGDVEAQGGKIEDDKLEISSPESTAATNSKESTPPAKGKKSQRIRALDNLRAFLVFLLVLQHAILETVAHIPDYSDEKYPRQSLFLTLFVTLTRHNVVGLLFFVSGLSSVFSMTVHKRHYIPLFFALVKIWQTTIYVAGYYYAMQLLQRIYGPWSEEDGKQVSFFAQQQGNTWILSGPMAYILLLLVFDLTYAVARTINLRFKVYKRFVTNKVRYNVAKYTALVVLQFWISFVSIGLLRPPTALVPYLAVFNPTSLFPIQYILAYMAGLHFASIYKLLLTETAPRFSILGVSVRLFLASSTLFSLYRHFPAAMYELSNLTAAPRYAISSPNVFDNRYSATFYGYWSTLFFFLLSQSIIQLFFTNTYLKKDWGIVSRASFILPFIHMFFVMGLARHTPWIPNDHLIFKSAFVGLTSAAGGWLVAMGSYVTFKWLGRSVIGKAFLVILVILVMLCGIIMGVVVWIANSLGLPTPEWSRRRPNAANISLTEEPRPITEESPTPSA</sequence>
<feature type="transmembrane region" description="Helical" evidence="2">
    <location>
        <begin position="426"/>
        <end position="451"/>
    </location>
</feature>
<organism evidence="3 4">
    <name type="scientific">Gymnopilus junonius</name>
    <name type="common">Spectacular rustgill mushroom</name>
    <name type="synonym">Gymnopilus spectabilis subsp. junonius</name>
    <dbReference type="NCBI Taxonomy" id="109634"/>
    <lineage>
        <taxon>Eukaryota</taxon>
        <taxon>Fungi</taxon>
        <taxon>Dikarya</taxon>
        <taxon>Basidiomycota</taxon>
        <taxon>Agaricomycotina</taxon>
        <taxon>Agaricomycetes</taxon>
        <taxon>Agaricomycetidae</taxon>
        <taxon>Agaricales</taxon>
        <taxon>Agaricineae</taxon>
        <taxon>Hymenogastraceae</taxon>
        <taxon>Gymnopilus</taxon>
    </lineage>
</organism>
<keyword evidence="2" id="KW-0472">Membrane</keyword>